<dbReference type="Pfam" id="PF04187">
    <property type="entry name" value="Cofac_haem_bdg"/>
    <property type="match status" value="1"/>
</dbReference>
<dbReference type="AlphaFoldDB" id="A0A562ZM98"/>
<dbReference type="Gene3D" id="3.40.50.11550">
    <property type="match status" value="1"/>
</dbReference>
<dbReference type="SUPFAM" id="SSF159501">
    <property type="entry name" value="EreA/ChaN-like"/>
    <property type="match status" value="1"/>
</dbReference>
<dbReference type="RefSeq" id="WP_145894416.1">
    <property type="nucleotide sequence ID" value="NZ_VOBQ01000014.1"/>
</dbReference>
<evidence type="ECO:0000259" key="2">
    <source>
        <dbReference type="Pfam" id="PF04187"/>
    </source>
</evidence>
<dbReference type="InterPro" id="IPR007314">
    <property type="entry name" value="Cofac_haem-bd_dom"/>
</dbReference>
<evidence type="ECO:0000256" key="1">
    <source>
        <dbReference type="SAM" id="SignalP"/>
    </source>
</evidence>
<keyword evidence="4" id="KW-1185">Reference proteome</keyword>
<keyword evidence="3" id="KW-0449">Lipoprotein</keyword>
<feature type="chain" id="PRO_5022154500" evidence="1">
    <location>
        <begin position="26"/>
        <end position="239"/>
    </location>
</feature>
<gene>
    <name evidence="3" type="ORF">FN976_17905</name>
</gene>
<proteinExistence type="predicted"/>
<evidence type="ECO:0000313" key="3">
    <source>
        <dbReference type="EMBL" id="TWO69700.1"/>
    </source>
</evidence>
<organism evidence="3 4">
    <name type="scientific">Caenimonas sedimenti</name>
    <dbReference type="NCBI Taxonomy" id="2596921"/>
    <lineage>
        <taxon>Bacteria</taxon>
        <taxon>Pseudomonadati</taxon>
        <taxon>Pseudomonadota</taxon>
        <taxon>Betaproteobacteria</taxon>
        <taxon>Burkholderiales</taxon>
        <taxon>Comamonadaceae</taxon>
        <taxon>Caenimonas</taxon>
    </lineage>
</organism>
<feature type="domain" description="Haem-binding uptake Tiki superfamily ChaN" evidence="2">
    <location>
        <begin position="21"/>
        <end position="205"/>
    </location>
</feature>
<dbReference type="PROSITE" id="PS51257">
    <property type="entry name" value="PROKAR_LIPOPROTEIN"/>
    <property type="match status" value="1"/>
</dbReference>
<dbReference type="OrthoDB" id="9795827at2"/>
<comment type="caution">
    <text evidence="3">The sequence shown here is derived from an EMBL/GenBank/DDBJ whole genome shotgun (WGS) entry which is preliminary data.</text>
</comment>
<keyword evidence="1" id="KW-0732">Signal</keyword>
<dbReference type="Gene3D" id="1.10.8.760">
    <property type="entry name" value="Haem-binding uptake, Tiki superfamily, ChaN, domain 2"/>
    <property type="match status" value="1"/>
</dbReference>
<feature type="signal peptide" evidence="1">
    <location>
        <begin position="1"/>
        <end position="25"/>
    </location>
</feature>
<reference evidence="3 4" key="1">
    <citation type="submission" date="2019-07" db="EMBL/GenBank/DDBJ databases">
        <title>Caenimonas sedimenti sp. nov., isolated from activated sludge.</title>
        <authorList>
            <person name="Xu J."/>
        </authorList>
    </citation>
    <scope>NUCLEOTIDE SEQUENCE [LARGE SCALE GENOMIC DNA]</scope>
    <source>
        <strain evidence="3 4">HX-9-20</strain>
    </source>
</reference>
<dbReference type="CDD" id="cd14727">
    <property type="entry name" value="ChanN-like"/>
    <property type="match status" value="1"/>
</dbReference>
<dbReference type="EMBL" id="VOBQ01000014">
    <property type="protein sequence ID" value="TWO69700.1"/>
    <property type="molecule type" value="Genomic_DNA"/>
</dbReference>
<evidence type="ECO:0000313" key="4">
    <source>
        <dbReference type="Proteomes" id="UP000318199"/>
    </source>
</evidence>
<name>A0A562ZM98_9BURK</name>
<dbReference type="Proteomes" id="UP000318199">
    <property type="component" value="Unassembled WGS sequence"/>
</dbReference>
<accession>A0A562ZM98</accession>
<sequence length="239" mass="25469">MRLSPAFLALWLSGCAWLGSSHADAVLLGEQHDAASHRAAQLQWVERLAKSHTLAALAMEMAEQGTTTAHLPANADEAQVRAALKWNTAGWPWETYGPVVMAAVRAGVPVLGANLARDRMRPAMQDASLDTLLSPAALQAQRQAIRDGHCGLLPETQIAPMTRVQIARDRAMAQTLAAAAQRGRTVLLVAGAGHVDPSLGVPLHLPGTLAVRSVTLPAQPPARNYCEEMRRQMAPANPS</sequence>
<protein>
    <submittedName>
        <fullName evidence="3">ChaN family lipoprotein</fullName>
    </submittedName>
</protein>